<accession>A0A1N7SWN2</accession>
<name>A0A1N7SWN2_9BURK</name>
<evidence type="ECO:0000256" key="1">
    <source>
        <dbReference type="SAM" id="MobiDB-lite"/>
    </source>
</evidence>
<dbReference type="EMBL" id="CYGY02000138">
    <property type="protein sequence ID" value="SIT51770.1"/>
    <property type="molecule type" value="Genomic_DNA"/>
</dbReference>
<evidence type="ECO:0000313" key="3">
    <source>
        <dbReference type="Proteomes" id="UP000195569"/>
    </source>
</evidence>
<gene>
    <name evidence="2" type="ORF">BN2476_1380031</name>
</gene>
<proteinExistence type="predicted"/>
<comment type="caution">
    <text evidence="2">The sequence shown here is derived from an EMBL/GenBank/DDBJ whole genome shotgun (WGS) entry which is preliminary data.</text>
</comment>
<evidence type="ECO:0000313" key="2">
    <source>
        <dbReference type="EMBL" id="SIT51770.1"/>
    </source>
</evidence>
<dbReference type="AlphaFoldDB" id="A0A1N7SWN2"/>
<keyword evidence="3" id="KW-1185">Reference proteome</keyword>
<protein>
    <submittedName>
        <fullName evidence="2">Uncharacterized protein</fullName>
    </submittedName>
</protein>
<sequence length="60" mass="6469">MRKDIALVIVGVVSSLAMMQLAVLSSRERANEEGRRRLRAAAGHSAGCSAPHRVTRIPKS</sequence>
<dbReference type="RefSeq" id="WP_143811219.1">
    <property type="nucleotide sequence ID" value="NZ_CYGY02000138.1"/>
</dbReference>
<reference evidence="2" key="1">
    <citation type="submission" date="2016-12" db="EMBL/GenBank/DDBJ databases">
        <authorList>
            <person name="Moulin L."/>
        </authorList>
    </citation>
    <scope>NUCLEOTIDE SEQUENCE [LARGE SCALE GENOMIC DNA]</scope>
    <source>
        <strain evidence="2">STM 7183</strain>
    </source>
</reference>
<organism evidence="2 3">
    <name type="scientific">Paraburkholderia piptadeniae</name>
    <dbReference type="NCBI Taxonomy" id="1701573"/>
    <lineage>
        <taxon>Bacteria</taxon>
        <taxon>Pseudomonadati</taxon>
        <taxon>Pseudomonadota</taxon>
        <taxon>Betaproteobacteria</taxon>
        <taxon>Burkholderiales</taxon>
        <taxon>Burkholderiaceae</taxon>
        <taxon>Paraburkholderia</taxon>
    </lineage>
</organism>
<dbReference type="Proteomes" id="UP000195569">
    <property type="component" value="Unassembled WGS sequence"/>
</dbReference>
<feature type="region of interest" description="Disordered" evidence="1">
    <location>
        <begin position="39"/>
        <end position="60"/>
    </location>
</feature>